<dbReference type="EMBL" id="CAJVPQ010009863">
    <property type="protein sequence ID" value="CAG8718573.1"/>
    <property type="molecule type" value="Genomic_DNA"/>
</dbReference>
<accession>A0A9N9I2I1</accession>
<sequence>MTSVEEIKQELKNAKERLRMVKEIGREENKELDEKEKKQLVRLEKEKEELDGKKKFWKGKISK</sequence>
<keyword evidence="1" id="KW-0175">Coiled coil</keyword>
<reference evidence="2" key="1">
    <citation type="submission" date="2021-06" db="EMBL/GenBank/DDBJ databases">
        <authorList>
            <person name="Kallberg Y."/>
            <person name="Tangrot J."/>
            <person name="Rosling A."/>
        </authorList>
    </citation>
    <scope>NUCLEOTIDE SEQUENCE</scope>
    <source>
        <strain evidence="2">UK204</strain>
    </source>
</reference>
<gene>
    <name evidence="2" type="ORF">FCALED_LOCUS14280</name>
</gene>
<feature type="coiled-coil region" evidence="1">
    <location>
        <begin position="1"/>
        <end position="60"/>
    </location>
</feature>
<organism evidence="2 3">
    <name type="scientific">Funneliformis caledonium</name>
    <dbReference type="NCBI Taxonomy" id="1117310"/>
    <lineage>
        <taxon>Eukaryota</taxon>
        <taxon>Fungi</taxon>
        <taxon>Fungi incertae sedis</taxon>
        <taxon>Mucoromycota</taxon>
        <taxon>Glomeromycotina</taxon>
        <taxon>Glomeromycetes</taxon>
        <taxon>Glomerales</taxon>
        <taxon>Glomeraceae</taxon>
        <taxon>Funneliformis</taxon>
    </lineage>
</organism>
<protein>
    <submittedName>
        <fullName evidence="2">3761_t:CDS:1</fullName>
    </submittedName>
</protein>
<comment type="caution">
    <text evidence="2">The sequence shown here is derived from an EMBL/GenBank/DDBJ whole genome shotgun (WGS) entry which is preliminary data.</text>
</comment>
<evidence type="ECO:0000313" key="2">
    <source>
        <dbReference type="EMBL" id="CAG8718573.1"/>
    </source>
</evidence>
<proteinExistence type="predicted"/>
<evidence type="ECO:0000256" key="1">
    <source>
        <dbReference type="SAM" id="Coils"/>
    </source>
</evidence>
<name>A0A9N9I2I1_9GLOM</name>
<dbReference type="AlphaFoldDB" id="A0A9N9I2I1"/>
<keyword evidence="3" id="KW-1185">Reference proteome</keyword>
<evidence type="ECO:0000313" key="3">
    <source>
        <dbReference type="Proteomes" id="UP000789570"/>
    </source>
</evidence>
<dbReference type="Proteomes" id="UP000789570">
    <property type="component" value="Unassembled WGS sequence"/>
</dbReference>